<feature type="transmembrane region" description="Helical" evidence="1">
    <location>
        <begin position="88"/>
        <end position="111"/>
    </location>
</feature>
<dbReference type="GO" id="GO:0015098">
    <property type="term" value="F:molybdate ion transmembrane transporter activity"/>
    <property type="evidence" value="ECO:0007669"/>
    <property type="project" value="InterPro"/>
</dbReference>
<dbReference type="EMBL" id="HBKN01050781">
    <property type="protein sequence ID" value="CAE2341608.1"/>
    <property type="molecule type" value="Transcribed_RNA"/>
</dbReference>
<keyword evidence="1" id="KW-0472">Membrane</keyword>
<dbReference type="InterPro" id="IPR031563">
    <property type="entry name" value="MOT1/MOT2"/>
</dbReference>
<dbReference type="PANTHER" id="PTHR31970">
    <property type="match status" value="1"/>
</dbReference>
<feature type="transmembrane region" description="Helical" evidence="1">
    <location>
        <begin position="300"/>
        <end position="320"/>
    </location>
</feature>
<proteinExistence type="predicted"/>
<gene>
    <name evidence="2" type="ORF">GTHE00462_LOCUS39604</name>
</gene>
<evidence type="ECO:0000256" key="1">
    <source>
        <dbReference type="SAM" id="Phobius"/>
    </source>
</evidence>
<reference evidence="2" key="1">
    <citation type="submission" date="2021-01" db="EMBL/GenBank/DDBJ databases">
        <authorList>
            <person name="Corre E."/>
            <person name="Pelletier E."/>
            <person name="Niang G."/>
            <person name="Scheremetjew M."/>
            <person name="Finn R."/>
            <person name="Kale V."/>
            <person name="Holt S."/>
            <person name="Cochrane G."/>
            <person name="Meng A."/>
            <person name="Brown T."/>
            <person name="Cohen L."/>
        </authorList>
    </citation>
    <scope>NUCLEOTIDE SEQUENCE</scope>
    <source>
        <strain evidence="2">CCMP 2712</strain>
    </source>
</reference>
<protein>
    <recommendedName>
        <fullName evidence="3">SLC26A/SulP transporter domain-containing protein</fullName>
    </recommendedName>
</protein>
<feature type="transmembrane region" description="Helical" evidence="1">
    <location>
        <begin position="179"/>
        <end position="197"/>
    </location>
</feature>
<feature type="transmembrane region" description="Helical" evidence="1">
    <location>
        <begin position="268"/>
        <end position="288"/>
    </location>
</feature>
<keyword evidence="1" id="KW-0812">Transmembrane</keyword>
<sequence>MDDGEMKCFRCSSHRFLLSPGMLGDLGLYIPLVVTLSLRKQIGLAPTLIFSGLSNIITGLTFKVPMCVQPMKSIAAVALSSNLTESEIMASGILTGAIVLFLGLTNLITVINKIIPNSVVRGLQLGLALKFFSSALKLLHNSGKPSWSYENWVHWDGYLMGMFTLSFALVFVRSRNVPTALVLFLFGIIVAAARVAHAGEKIVFAAPDVHVVHFTQNDFKVGILEGAIPQVPTTLLNSCIAVCQLAEDLYPQRQTGVNVRSVSTSVGLINIIFCWFGGMPMCHGSGGLAGQHRFGARTNLSIIILGTCKFLLGLLFSAGLLELLKFFPQAILSALLALSSFELGAASRSGMSGSPDEIRAYLVTCCFTAFMGTSEGFVIGLVAYYLVAFFSMFVGSDEAIEEARSNMRTMKSDLVKYLTSIQPPTFSSRQWKRSSLSSS</sequence>
<dbReference type="Pfam" id="PF16983">
    <property type="entry name" value="MFS_MOT1"/>
    <property type="match status" value="2"/>
</dbReference>
<feature type="transmembrane region" description="Helical" evidence="1">
    <location>
        <begin position="152"/>
        <end position="172"/>
    </location>
</feature>
<evidence type="ECO:0008006" key="3">
    <source>
        <dbReference type="Google" id="ProtNLM"/>
    </source>
</evidence>
<accession>A0A7S4PQ52</accession>
<dbReference type="PANTHER" id="PTHR31970:SF9">
    <property type="entry name" value="MOLYBDATE TRANSPORTER 2"/>
    <property type="match status" value="1"/>
</dbReference>
<organism evidence="2">
    <name type="scientific">Guillardia theta</name>
    <name type="common">Cryptophyte</name>
    <name type="synonym">Cryptomonas phi</name>
    <dbReference type="NCBI Taxonomy" id="55529"/>
    <lineage>
        <taxon>Eukaryota</taxon>
        <taxon>Cryptophyceae</taxon>
        <taxon>Pyrenomonadales</taxon>
        <taxon>Geminigeraceae</taxon>
        <taxon>Guillardia</taxon>
    </lineage>
</organism>
<feature type="transmembrane region" description="Helical" evidence="1">
    <location>
        <begin position="16"/>
        <end position="36"/>
    </location>
</feature>
<name>A0A7S4PQ52_GUITH</name>
<dbReference type="AlphaFoldDB" id="A0A7S4PQ52"/>
<keyword evidence="1" id="KW-1133">Transmembrane helix</keyword>
<evidence type="ECO:0000313" key="2">
    <source>
        <dbReference type="EMBL" id="CAE2341608.1"/>
    </source>
</evidence>
<feature type="transmembrane region" description="Helical" evidence="1">
    <location>
        <begin position="43"/>
        <end position="62"/>
    </location>
</feature>